<keyword evidence="2" id="KW-1185">Reference proteome</keyword>
<dbReference type="InterPro" id="IPR043129">
    <property type="entry name" value="ATPase_NBD"/>
</dbReference>
<accession>A0ABV7GX59</accession>
<dbReference type="Pfam" id="PF00480">
    <property type="entry name" value="ROK"/>
    <property type="match status" value="1"/>
</dbReference>
<comment type="caution">
    <text evidence="1">The sequence shown here is derived from an EMBL/GenBank/DDBJ whole genome shotgun (WGS) entry which is preliminary data.</text>
</comment>
<dbReference type="PANTHER" id="PTHR18964">
    <property type="entry name" value="ROK (REPRESSOR, ORF, KINASE) FAMILY"/>
    <property type="match status" value="1"/>
</dbReference>
<dbReference type="InterPro" id="IPR000600">
    <property type="entry name" value="ROK"/>
</dbReference>
<proteinExistence type="predicted"/>
<name>A0ABV7GX59_9RHOB</name>
<evidence type="ECO:0000313" key="2">
    <source>
        <dbReference type="Proteomes" id="UP001595632"/>
    </source>
</evidence>
<organism evidence="1 2">
    <name type="scientific">Psychromarinibacter halotolerans</name>
    <dbReference type="NCBI Taxonomy" id="1775175"/>
    <lineage>
        <taxon>Bacteria</taxon>
        <taxon>Pseudomonadati</taxon>
        <taxon>Pseudomonadota</taxon>
        <taxon>Alphaproteobacteria</taxon>
        <taxon>Rhodobacterales</taxon>
        <taxon>Paracoccaceae</taxon>
        <taxon>Psychromarinibacter</taxon>
    </lineage>
</organism>
<gene>
    <name evidence="1" type="ORF">ACFOGP_15305</name>
</gene>
<protein>
    <submittedName>
        <fullName evidence="1">ROK family protein</fullName>
    </submittedName>
</protein>
<reference evidence="2" key="1">
    <citation type="journal article" date="2019" name="Int. J. Syst. Evol. Microbiol.">
        <title>The Global Catalogue of Microorganisms (GCM) 10K type strain sequencing project: providing services to taxonomists for standard genome sequencing and annotation.</title>
        <authorList>
            <consortium name="The Broad Institute Genomics Platform"/>
            <consortium name="The Broad Institute Genome Sequencing Center for Infectious Disease"/>
            <person name="Wu L."/>
            <person name="Ma J."/>
        </authorList>
    </citation>
    <scope>NUCLEOTIDE SEQUENCE [LARGE SCALE GENOMIC DNA]</scope>
    <source>
        <strain evidence="2">KCTC 52366</strain>
    </source>
</reference>
<dbReference type="Gene3D" id="3.30.420.40">
    <property type="match status" value="2"/>
</dbReference>
<sequence length="320" mass="32580">MDAPAALAVDIGATKLAVGLVGSDGRVQHQERAASPRRVSESLALLDTLAKRALDVAEAQGRPVSGVGIACGGPLDLARGLVLAPPNLPDWTCVPIRDRMADLSGAPAYLQNDAGAGAIASYLWDNPDHAADVTYVTVSSGVGCGVILDRALMTGHSGNGSELGHIPLIYGGRPCKCGQAGCVEAYVSGTSIGERYAEAHGGPAVTAHDIADRAAQGDNSARAHWIESMQMLNRVIRAAVDLFDPALVCLGGGVTDADAALLAPALDFGGTGGMSDAVGRGLSVRRTGFGRDSGVVSAAAVAWNEIGAADGRRVALRQEV</sequence>
<dbReference type="Proteomes" id="UP001595632">
    <property type="component" value="Unassembled WGS sequence"/>
</dbReference>
<dbReference type="SUPFAM" id="SSF53067">
    <property type="entry name" value="Actin-like ATPase domain"/>
    <property type="match status" value="1"/>
</dbReference>
<dbReference type="PANTHER" id="PTHR18964:SF169">
    <property type="entry name" value="N-ACETYLMANNOSAMINE KINASE"/>
    <property type="match status" value="1"/>
</dbReference>
<dbReference type="EMBL" id="JBHRTB010000010">
    <property type="protein sequence ID" value="MFC3144086.1"/>
    <property type="molecule type" value="Genomic_DNA"/>
</dbReference>
<evidence type="ECO:0000313" key="1">
    <source>
        <dbReference type="EMBL" id="MFC3144086.1"/>
    </source>
</evidence>
<dbReference type="RefSeq" id="WP_275631347.1">
    <property type="nucleotide sequence ID" value="NZ_JARGYD010000001.1"/>
</dbReference>